<evidence type="ECO:0000256" key="1">
    <source>
        <dbReference type="SAM" id="MobiDB-lite"/>
    </source>
</evidence>
<feature type="region of interest" description="Disordered" evidence="1">
    <location>
        <begin position="57"/>
        <end position="128"/>
    </location>
</feature>
<feature type="compositionally biased region" description="Polar residues" evidence="1">
    <location>
        <begin position="178"/>
        <end position="193"/>
    </location>
</feature>
<reference evidence="2" key="1">
    <citation type="submission" date="2022-11" db="EMBL/GenBank/DDBJ databases">
        <authorList>
            <person name="Kikuchi T."/>
        </authorList>
    </citation>
    <scope>NUCLEOTIDE SEQUENCE</scope>
    <source>
        <strain evidence="2">PS1010</strain>
    </source>
</reference>
<dbReference type="AlphaFoldDB" id="A0A9P1I4X5"/>
<evidence type="ECO:0008006" key="4">
    <source>
        <dbReference type="Google" id="ProtNLM"/>
    </source>
</evidence>
<dbReference type="OrthoDB" id="5824432at2759"/>
<protein>
    <recommendedName>
        <fullName evidence="4">UBA domain-containing protein</fullName>
    </recommendedName>
</protein>
<name>A0A9P1I4X5_9PELO</name>
<comment type="caution">
    <text evidence="2">The sequence shown here is derived from an EMBL/GenBank/DDBJ whole genome shotgun (WGS) entry which is preliminary data.</text>
</comment>
<feature type="compositionally biased region" description="Low complexity" evidence="1">
    <location>
        <begin position="107"/>
        <end position="127"/>
    </location>
</feature>
<gene>
    <name evidence="2" type="ORF">CAMP_LOCUS983</name>
</gene>
<proteinExistence type="predicted"/>
<evidence type="ECO:0000313" key="3">
    <source>
        <dbReference type="Proteomes" id="UP001152747"/>
    </source>
</evidence>
<organism evidence="2 3">
    <name type="scientific">Caenorhabditis angaria</name>
    <dbReference type="NCBI Taxonomy" id="860376"/>
    <lineage>
        <taxon>Eukaryota</taxon>
        <taxon>Metazoa</taxon>
        <taxon>Ecdysozoa</taxon>
        <taxon>Nematoda</taxon>
        <taxon>Chromadorea</taxon>
        <taxon>Rhabditida</taxon>
        <taxon>Rhabditina</taxon>
        <taxon>Rhabditomorpha</taxon>
        <taxon>Rhabditoidea</taxon>
        <taxon>Rhabditidae</taxon>
        <taxon>Peloderinae</taxon>
        <taxon>Caenorhabditis</taxon>
    </lineage>
</organism>
<dbReference type="Proteomes" id="UP001152747">
    <property type="component" value="Unassembled WGS sequence"/>
</dbReference>
<accession>A0A9P1I4X5</accession>
<keyword evidence="3" id="KW-1185">Reference proteome</keyword>
<sequence length="306" mass="34804">MSFNDVYHDYIQDITMSVGRRFMPTKEISVEDVILPRQLVFAELDYNFEAENRAREAFENHNEKPPPAIPKRTMSKPSTPLPENAETKTSLTQEVLVPQPHPRKSVSPSQQQTNQNSSSSQNPTTSSHSFVDFEAHSTVFDDLELSALDEKKALQEILMPTNNNVVKSETPPVPPRKISQNVVSDSNKQANGTKQKDEDLKNRLHGKGYRSDIIELCIQKLPRNRFVHIEYYMKACRTIEKTGKSSIEASLDFLIDSQVTDKQLILKYSETSAHLLKMGFTEECSYRVTIEEQADMKRAVDKALLS</sequence>
<dbReference type="EMBL" id="CANHGI010000001">
    <property type="protein sequence ID" value="CAI5438346.1"/>
    <property type="molecule type" value="Genomic_DNA"/>
</dbReference>
<feature type="region of interest" description="Disordered" evidence="1">
    <location>
        <begin position="163"/>
        <end position="197"/>
    </location>
</feature>
<evidence type="ECO:0000313" key="2">
    <source>
        <dbReference type="EMBL" id="CAI5438346.1"/>
    </source>
</evidence>